<proteinExistence type="predicted"/>
<feature type="region of interest" description="Disordered" evidence="1">
    <location>
        <begin position="1"/>
        <end position="21"/>
    </location>
</feature>
<dbReference type="EMBL" id="SRLO01000160">
    <property type="protein sequence ID" value="TNN70694.1"/>
    <property type="molecule type" value="Genomic_DNA"/>
</dbReference>
<keyword evidence="3" id="KW-1185">Reference proteome</keyword>
<accession>A0A4Z2I088</accession>
<dbReference type="Proteomes" id="UP000314294">
    <property type="component" value="Unassembled WGS sequence"/>
</dbReference>
<name>A0A4Z2I088_9TELE</name>
<evidence type="ECO:0000313" key="2">
    <source>
        <dbReference type="EMBL" id="TNN70694.1"/>
    </source>
</evidence>
<dbReference type="AlphaFoldDB" id="A0A4Z2I088"/>
<gene>
    <name evidence="2" type="ORF">EYF80_019131</name>
</gene>
<protein>
    <submittedName>
        <fullName evidence="2">Uncharacterized protein</fullName>
    </submittedName>
</protein>
<evidence type="ECO:0000313" key="3">
    <source>
        <dbReference type="Proteomes" id="UP000314294"/>
    </source>
</evidence>
<reference evidence="2 3" key="1">
    <citation type="submission" date="2019-03" db="EMBL/GenBank/DDBJ databases">
        <title>First draft genome of Liparis tanakae, snailfish: a comprehensive survey of snailfish specific genes.</title>
        <authorList>
            <person name="Kim W."/>
            <person name="Song I."/>
            <person name="Jeong J.-H."/>
            <person name="Kim D."/>
            <person name="Kim S."/>
            <person name="Ryu S."/>
            <person name="Song J.Y."/>
            <person name="Lee S.K."/>
        </authorList>
    </citation>
    <scope>NUCLEOTIDE SEQUENCE [LARGE SCALE GENOMIC DNA]</scope>
    <source>
        <tissue evidence="2">Muscle</tissue>
    </source>
</reference>
<evidence type="ECO:0000256" key="1">
    <source>
        <dbReference type="SAM" id="MobiDB-lite"/>
    </source>
</evidence>
<sequence>MEAERRRRGGVGGVSTVGGVPAGQRRSRWQELMTQTSMIHQADGIYATSLALAQEAQLIGLRGPPSPLILLEAVYVRGV</sequence>
<comment type="caution">
    <text evidence="2">The sequence shown here is derived from an EMBL/GenBank/DDBJ whole genome shotgun (WGS) entry which is preliminary data.</text>
</comment>
<organism evidence="2 3">
    <name type="scientific">Liparis tanakae</name>
    <name type="common">Tanaka's snailfish</name>
    <dbReference type="NCBI Taxonomy" id="230148"/>
    <lineage>
        <taxon>Eukaryota</taxon>
        <taxon>Metazoa</taxon>
        <taxon>Chordata</taxon>
        <taxon>Craniata</taxon>
        <taxon>Vertebrata</taxon>
        <taxon>Euteleostomi</taxon>
        <taxon>Actinopterygii</taxon>
        <taxon>Neopterygii</taxon>
        <taxon>Teleostei</taxon>
        <taxon>Neoteleostei</taxon>
        <taxon>Acanthomorphata</taxon>
        <taxon>Eupercaria</taxon>
        <taxon>Perciformes</taxon>
        <taxon>Cottioidei</taxon>
        <taxon>Cottales</taxon>
        <taxon>Liparidae</taxon>
        <taxon>Liparis</taxon>
    </lineage>
</organism>